<proteinExistence type="predicted"/>
<dbReference type="AlphaFoldDB" id="A0A2A2D7T6"/>
<dbReference type="EMBL" id="NSJV01000359">
    <property type="protein sequence ID" value="PAU47507.1"/>
    <property type="molecule type" value="Genomic_DNA"/>
</dbReference>
<comment type="caution">
    <text evidence="2">The sequence shown here is derived from an EMBL/GenBank/DDBJ whole genome shotgun (WGS) entry which is preliminary data.</text>
</comment>
<protein>
    <submittedName>
        <fullName evidence="2">Uncharacterized protein</fullName>
    </submittedName>
</protein>
<dbReference type="Proteomes" id="UP000218944">
    <property type="component" value="Unassembled WGS sequence"/>
</dbReference>
<accession>A0A2A2D7T6</accession>
<keyword evidence="3" id="KW-1185">Reference proteome</keyword>
<evidence type="ECO:0000313" key="2">
    <source>
        <dbReference type="EMBL" id="PAU47507.1"/>
    </source>
</evidence>
<feature type="compositionally biased region" description="Low complexity" evidence="1">
    <location>
        <begin position="178"/>
        <end position="190"/>
    </location>
</feature>
<reference evidence="2 3" key="1">
    <citation type="submission" date="2017-08" db="EMBL/GenBank/DDBJ databases">
        <title>Genome sequence of Streptomyces albireticuli NRRL B-1670.</title>
        <authorList>
            <person name="Graham D.E."/>
            <person name="Mahan K.M."/>
            <person name="Klingeman D.M."/>
            <person name="Hettich R.L."/>
            <person name="Parry R.J."/>
            <person name="Spain J.C."/>
        </authorList>
    </citation>
    <scope>NUCLEOTIDE SEQUENCE [LARGE SCALE GENOMIC DNA]</scope>
    <source>
        <strain evidence="2 3">NRRL B-1670</strain>
    </source>
</reference>
<feature type="region of interest" description="Disordered" evidence="1">
    <location>
        <begin position="164"/>
        <end position="197"/>
    </location>
</feature>
<organism evidence="2 3">
    <name type="scientific">Streptomyces albireticuli</name>
    <dbReference type="NCBI Taxonomy" id="1940"/>
    <lineage>
        <taxon>Bacteria</taxon>
        <taxon>Bacillati</taxon>
        <taxon>Actinomycetota</taxon>
        <taxon>Actinomycetes</taxon>
        <taxon>Kitasatosporales</taxon>
        <taxon>Streptomycetaceae</taxon>
        <taxon>Streptomyces</taxon>
    </lineage>
</organism>
<evidence type="ECO:0000256" key="1">
    <source>
        <dbReference type="SAM" id="MobiDB-lite"/>
    </source>
</evidence>
<sequence>MTKNSASSHQSHLEQLAVFIQESEQILADWDAYSDQHTGLDGWPHDENAYGLRAGLRDAATWRAFNRIRRSAKGLVAAAEVQLHKLPASRIQSRWAWQLGALDTALGQLARLQWDWLAAQDSLPPSAVPGTEAYDDALAERNAEAWHYLNEWSLHGQALLDIHAAEQDHPPRAPAPAAPSHTPAAHLSSAKATGPRR</sequence>
<gene>
    <name evidence="2" type="ORF">CK936_18355</name>
</gene>
<name>A0A2A2D7T6_9ACTN</name>
<dbReference type="RefSeq" id="WP_095582052.1">
    <property type="nucleotide sequence ID" value="NZ_JAJQQS010000010.1"/>
</dbReference>
<evidence type="ECO:0000313" key="3">
    <source>
        <dbReference type="Proteomes" id="UP000218944"/>
    </source>
</evidence>